<feature type="transmembrane region" description="Helical" evidence="5">
    <location>
        <begin position="318"/>
        <end position="340"/>
    </location>
</feature>
<comment type="caution">
    <text evidence="6">The sequence shown here is derived from an EMBL/GenBank/DDBJ whole genome shotgun (WGS) entry which is preliminary data.</text>
</comment>
<keyword evidence="3 5" id="KW-1133">Transmembrane helix</keyword>
<keyword evidence="5" id="KW-0496">Mitochondrion</keyword>
<dbReference type="PROSITE" id="PS50895">
    <property type="entry name" value="SURF1"/>
    <property type="match status" value="1"/>
</dbReference>
<keyword evidence="7" id="KW-1185">Reference proteome</keyword>
<evidence type="ECO:0000256" key="1">
    <source>
        <dbReference type="ARBA" id="ARBA00004370"/>
    </source>
</evidence>
<protein>
    <recommendedName>
        <fullName evidence="5">SURF1-like protein</fullName>
    </recommendedName>
</protein>
<dbReference type="Pfam" id="PF02104">
    <property type="entry name" value="SURF1"/>
    <property type="match status" value="1"/>
</dbReference>
<dbReference type="GeneID" id="76148798"/>
<evidence type="ECO:0000313" key="6">
    <source>
        <dbReference type="EMBL" id="KAI5965473.1"/>
    </source>
</evidence>
<evidence type="ECO:0000256" key="3">
    <source>
        <dbReference type="ARBA" id="ARBA00022989"/>
    </source>
</evidence>
<gene>
    <name evidence="6" type="ORF">KGF57_000739</name>
</gene>
<organism evidence="6 7">
    <name type="scientific">Candida theae</name>
    <dbReference type="NCBI Taxonomy" id="1198502"/>
    <lineage>
        <taxon>Eukaryota</taxon>
        <taxon>Fungi</taxon>
        <taxon>Dikarya</taxon>
        <taxon>Ascomycota</taxon>
        <taxon>Saccharomycotina</taxon>
        <taxon>Pichiomycetes</taxon>
        <taxon>Debaryomycetaceae</taxon>
        <taxon>Candida/Lodderomyces clade</taxon>
        <taxon>Candida</taxon>
    </lineage>
</organism>
<dbReference type="InterPro" id="IPR002994">
    <property type="entry name" value="Surf1/Shy1"/>
</dbReference>
<dbReference type="PANTHER" id="PTHR23427">
    <property type="entry name" value="SURFEIT LOCUS PROTEIN"/>
    <property type="match status" value="1"/>
</dbReference>
<comment type="function">
    <text evidence="5">Probably involved in the biogenesis of the COX complex.</text>
</comment>
<evidence type="ECO:0000256" key="5">
    <source>
        <dbReference type="RuleBase" id="RU363076"/>
    </source>
</evidence>
<keyword evidence="4 5" id="KW-0472">Membrane</keyword>
<evidence type="ECO:0000256" key="4">
    <source>
        <dbReference type="ARBA" id="ARBA00023136"/>
    </source>
</evidence>
<dbReference type="AlphaFoldDB" id="A0AAD5BIC7"/>
<keyword evidence="2 5" id="KW-0812">Transmembrane</keyword>
<comment type="similarity">
    <text evidence="5">Belongs to the SURF1 family.</text>
</comment>
<dbReference type="CDD" id="cd06662">
    <property type="entry name" value="SURF1"/>
    <property type="match status" value="1"/>
</dbReference>
<reference evidence="6 7" key="1">
    <citation type="journal article" date="2022" name="DNA Res.">
        <title>Genome analysis of five recently described species of the CUG-Ser clade uncovers Candida theae as a new hybrid lineage with pathogenic potential in the Candida parapsilosis species complex.</title>
        <authorList>
            <person name="Mixao V."/>
            <person name="Del Olmo V."/>
            <person name="Hegedusova E."/>
            <person name="Saus E."/>
            <person name="Pryszcz L."/>
            <person name="Cillingova A."/>
            <person name="Nosek J."/>
            <person name="Gabaldon T."/>
        </authorList>
    </citation>
    <scope>NUCLEOTIDE SEQUENCE [LARGE SCALE GENOMIC DNA]</scope>
    <source>
        <strain evidence="6 7">CBS 12239</strain>
    </source>
</reference>
<comment type="subcellular location">
    <subcellularLocation>
        <location evidence="1">Membrane</location>
    </subcellularLocation>
    <subcellularLocation>
        <location evidence="5">Mitochondrion inner membrane</location>
        <topology evidence="5">Multi-pass membrane protein</topology>
    </subcellularLocation>
</comment>
<evidence type="ECO:0000313" key="7">
    <source>
        <dbReference type="Proteomes" id="UP001204833"/>
    </source>
</evidence>
<evidence type="ECO:0000256" key="2">
    <source>
        <dbReference type="ARBA" id="ARBA00022692"/>
    </source>
</evidence>
<accession>A0AAD5BIC7</accession>
<feature type="transmembrane region" description="Helical" evidence="5">
    <location>
        <begin position="57"/>
        <end position="78"/>
    </location>
</feature>
<dbReference type="RefSeq" id="XP_051610737.1">
    <property type="nucleotide sequence ID" value="XM_051755238.1"/>
</dbReference>
<dbReference type="Proteomes" id="UP001204833">
    <property type="component" value="Unassembled WGS sequence"/>
</dbReference>
<name>A0AAD5BIC7_9ASCO</name>
<dbReference type="GO" id="GO:0005743">
    <property type="term" value="C:mitochondrial inner membrane"/>
    <property type="evidence" value="ECO:0007669"/>
    <property type="project" value="UniProtKB-SubCell"/>
</dbReference>
<dbReference type="GO" id="GO:0033617">
    <property type="term" value="P:mitochondrial respiratory chain complex IV assembly"/>
    <property type="evidence" value="ECO:0007669"/>
    <property type="project" value="TreeGrafter"/>
</dbReference>
<proteinExistence type="inferred from homology"/>
<dbReference type="PANTHER" id="PTHR23427:SF2">
    <property type="entry name" value="SURFEIT LOCUS PROTEIN 1"/>
    <property type="match status" value="1"/>
</dbReference>
<sequence length="364" mass="41659">MIRSVPFGGRVLQQPSTLLRFSRSVKTSTIDWKPVKSVPGNLRTITHQKKTPIIRSVLFGLMVAMPIVSFGLGCWQVHRLNWKNDLIAKCENNLAAPVLEELPPTLDPNVIPEFEYRRFRCKGKFDYDQEMFLGPRIKDGVLGYLVVTPFIRSSGGKPILIERGWIHKDKVIPSTRSTGYLSHLAMPQGEIEIEALFRCMPQKSSLQFDHEPGTKLFNVIDVPAMAEQSGSLPIYCQMIYDLSDHLDYKAKETLEAQGADPSIFGRLFFTQTKKDTKEKSVYIQDESDDSMFYQEFEFIKQGVPIAAKPTIKFSNNHLQYLITWFGVSIASAGLLFYSMWKRRQFSSAERVIDAKRKEMKKLME</sequence>
<dbReference type="InterPro" id="IPR045214">
    <property type="entry name" value="Surf1/Surf4"/>
</dbReference>
<keyword evidence="5" id="KW-0999">Mitochondrion inner membrane</keyword>
<dbReference type="EMBL" id="JAIHNG010000044">
    <property type="protein sequence ID" value="KAI5965473.1"/>
    <property type="molecule type" value="Genomic_DNA"/>
</dbReference>